<feature type="compositionally biased region" description="Basic and acidic residues" evidence="1">
    <location>
        <begin position="1"/>
        <end position="12"/>
    </location>
</feature>
<comment type="caution">
    <text evidence="2">The sequence shown here is derived from an EMBL/GenBank/DDBJ whole genome shotgun (WGS) entry which is preliminary data.</text>
</comment>
<evidence type="ECO:0000313" key="3">
    <source>
        <dbReference type="Proteomes" id="UP000031166"/>
    </source>
</evidence>
<gene>
    <name evidence="2" type="ORF">RM53_05945</name>
</gene>
<evidence type="ECO:0000313" key="2">
    <source>
        <dbReference type="EMBL" id="KIC59269.1"/>
    </source>
</evidence>
<name>A0A0B4CDG6_9CAUL</name>
<accession>A0A0B4CDG6</accession>
<sequence length="95" mass="10592">MGEHIAGHRAEPSPETCGRAGSVPNERLSEYPLDDSAHRIRNATKVPTDDPAIEVNSPEVFIKTTKSTIDPIEIIIVADDTRKGRKLRRRGRTFE</sequence>
<evidence type="ECO:0000256" key="1">
    <source>
        <dbReference type="SAM" id="MobiDB-lite"/>
    </source>
</evidence>
<organism evidence="2 3">
    <name type="scientific">Brevundimonas nasdae</name>
    <dbReference type="NCBI Taxonomy" id="172043"/>
    <lineage>
        <taxon>Bacteria</taxon>
        <taxon>Pseudomonadati</taxon>
        <taxon>Pseudomonadota</taxon>
        <taxon>Alphaproteobacteria</taxon>
        <taxon>Caulobacterales</taxon>
        <taxon>Caulobacteraceae</taxon>
        <taxon>Brevundimonas</taxon>
    </lineage>
</organism>
<protein>
    <submittedName>
        <fullName evidence="2">Uncharacterized protein</fullName>
    </submittedName>
</protein>
<dbReference type="EMBL" id="JWSY01000008">
    <property type="protein sequence ID" value="KIC59269.1"/>
    <property type="molecule type" value="Genomic_DNA"/>
</dbReference>
<reference evidence="2 3" key="1">
    <citation type="submission" date="2014-12" db="EMBL/GenBank/DDBJ databases">
        <title>Genome sequencing of Brevundimonas nasdae TPW30.</title>
        <authorList>
            <person name="Tan P.W."/>
            <person name="Chan K.-G."/>
        </authorList>
    </citation>
    <scope>NUCLEOTIDE SEQUENCE [LARGE SCALE GENOMIC DNA]</scope>
    <source>
        <strain evidence="2 3">TPW30</strain>
    </source>
</reference>
<proteinExistence type="predicted"/>
<feature type="region of interest" description="Disordered" evidence="1">
    <location>
        <begin position="1"/>
        <end position="52"/>
    </location>
</feature>
<dbReference type="Proteomes" id="UP000031166">
    <property type="component" value="Unassembled WGS sequence"/>
</dbReference>
<dbReference type="AlphaFoldDB" id="A0A0B4CDG6"/>